<organism evidence="2 3">
    <name type="scientific">Sporocytophaga myxococcoides</name>
    <dbReference type="NCBI Taxonomy" id="153721"/>
    <lineage>
        <taxon>Bacteria</taxon>
        <taxon>Pseudomonadati</taxon>
        <taxon>Bacteroidota</taxon>
        <taxon>Cytophagia</taxon>
        <taxon>Cytophagales</taxon>
        <taxon>Cytophagaceae</taxon>
        <taxon>Sporocytophaga</taxon>
    </lineage>
</organism>
<dbReference type="SUPFAM" id="SSF49265">
    <property type="entry name" value="Fibronectin type III"/>
    <property type="match status" value="3"/>
</dbReference>
<dbReference type="STRING" id="153721.MYP_4062"/>
<dbReference type="InterPro" id="IPR013783">
    <property type="entry name" value="Ig-like_fold"/>
</dbReference>
<proteinExistence type="predicted"/>
<dbReference type="RefSeq" id="WP_045467312.1">
    <property type="nucleotide sequence ID" value="NZ_BBLT01000009.1"/>
</dbReference>
<comment type="caution">
    <text evidence="2">The sequence shown here is derived from an EMBL/GenBank/DDBJ whole genome shotgun (WGS) entry which is preliminary data.</text>
</comment>
<evidence type="ECO:0000313" key="2">
    <source>
        <dbReference type="EMBL" id="GAL86832.1"/>
    </source>
</evidence>
<gene>
    <name evidence="2" type="ORF">MYP_4062</name>
</gene>
<protein>
    <recommendedName>
        <fullName evidence="1">Fibronectin type-III domain-containing protein</fullName>
    </recommendedName>
</protein>
<feature type="domain" description="Fibronectin type-III" evidence="1">
    <location>
        <begin position="313"/>
        <end position="407"/>
    </location>
</feature>
<evidence type="ECO:0000259" key="1">
    <source>
        <dbReference type="PROSITE" id="PS50853"/>
    </source>
</evidence>
<name>A0A098LKI5_9BACT</name>
<dbReference type="AlphaFoldDB" id="A0A098LKI5"/>
<dbReference type="Proteomes" id="UP000030185">
    <property type="component" value="Unassembled WGS sequence"/>
</dbReference>
<dbReference type="PROSITE" id="PS50853">
    <property type="entry name" value="FN3"/>
    <property type="match status" value="2"/>
</dbReference>
<reference evidence="2 3" key="1">
    <citation type="submission" date="2014-09" db="EMBL/GenBank/DDBJ databases">
        <title>Sporocytophaga myxococcoides PG-01 genome sequencing.</title>
        <authorList>
            <person name="Liu L."/>
            <person name="Gao P.J."/>
            <person name="Chen G.J."/>
            <person name="Wang L.S."/>
        </authorList>
    </citation>
    <scope>NUCLEOTIDE SEQUENCE [LARGE SCALE GENOMIC DNA]</scope>
    <source>
        <strain evidence="2 3">PG-01</strain>
    </source>
</reference>
<dbReference type="eggNOG" id="COG4733">
    <property type="taxonomic scope" value="Bacteria"/>
</dbReference>
<dbReference type="OrthoDB" id="923194at2"/>
<dbReference type="Gene3D" id="2.60.40.10">
    <property type="entry name" value="Immunoglobulins"/>
    <property type="match status" value="5"/>
</dbReference>
<dbReference type="EMBL" id="BBLT01000009">
    <property type="protein sequence ID" value="GAL86832.1"/>
    <property type="molecule type" value="Genomic_DNA"/>
</dbReference>
<dbReference type="InterPro" id="IPR003961">
    <property type="entry name" value="FN3_dom"/>
</dbReference>
<sequence length="692" mass="78516">MKKLLTVIFITQFFSSFGQQKNEVKPAIAAIANTLGDSIIVRWAPNTPMAWKLSNKDGYVIERYTLPKDQKEARKTNSVKIVLASNLKPLPLEQWEPIAKQSDFGAIAAQAIFGKSFNINNKDQDNFMQAVSLAQELESRFSFALFSADQSLKVASASGLMFTDKTVQKGEKYVYKIYSLTPKATYKIDTGFVFIGTDDIKPLPKPVQFKGDFGDRVVLLSWNKIYYDDIYSNYIIERSSDNGKTFVRTSKLPFINTSPSAERKAEMMYRVDSLPENNVHYIFRVRGVSPFEEIGPPSDTIGGIGKRAPLSLAPAINSVINTKDGKIKINWRFPKEQNSKVKQFEILRARKANGDYKTLGNTKSDKREFIDENPARTNYYIIRLTDVNDNTVSSFPALGQPVDSLPPVKPLGLIGTIDPKGVLKLTWKKGNDEDVKGYRVYMANSLKEEFTQVTREAVRDTIFTDTINLNTLTSKVYYKIMATDMNGNISVFSDPLTLKRPDIIPPVPPVIQKFTASDSAIYFKWVPSTSQDVVIQVLYRREKNNLLWQALASLTPKTFEYYDTSAVARITYEYCLTAIDDSKLESDKTQVFTLSLVDYGFNGKIGKIESKVDRQEKKIELKWEYSDKQPERFVIYRSAKDEPLRIYKSVSGIERKFIDKSLSMNTTYTYRIKANYSDGSGSPLSNEIIINY</sequence>
<accession>A0A098LKI5</accession>
<feature type="domain" description="Fibronectin type-III" evidence="1">
    <location>
        <begin position="505"/>
        <end position="599"/>
    </location>
</feature>
<keyword evidence="3" id="KW-1185">Reference proteome</keyword>
<dbReference type="CDD" id="cd00063">
    <property type="entry name" value="FN3"/>
    <property type="match status" value="1"/>
</dbReference>
<evidence type="ECO:0000313" key="3">
    <source>
        <dbReference type="Proteomes" id="UP000030185"/>
    </source>
</evidence>
<dbReference type="SMART" id="SM00060">
    <property type="entry name" value="FN3"/>
    <property type="match status" value="3"/>
</dbReference>
<dbReference type="InterPro" id="IPR036116">
    <property type="entry name" value="FN3_sf"/>
</dbReference>